<gene>
    <name evidence="2" type="ORF">RCL2_001617000</name>
</gene>
<dbReference type="AlphaFoldDB" id="A0A8H3QQI7"/>
<name>A0A8H3QQI7_9GLOM</name>
<sequence length="228" mass="26777">MNQVQVNAKTSIKHANTNFYEPLKKKIVTRSTTTSHAILHRSILTEQQVQQQTLPPILSQQHTFPQHNYPQQHALTQQQYDPQLYSLPLIPPQQQNPNFNQLEIEQVNEGEEDGDCDQYQDPSDEKSESKWGHDEIKVLLDYIQENFSAWSKGNKPNSIMIWRRMFYLTRRQLQLKKYKYNNQTETGAIIEEIVEIKEENKKQKQKSKNNVEVIAMAIAEISQTQERI</sequence>
<feature type="compositionally biased region" description="Acidic residues" evidence="1">
    <location>
        <begin position="109"/>
        <end position="118"/>
    </location>
</feature>
<proteinExistence type="predicted"/>
<feature type="region of interest" description="Disordered" evidence="1">
    <location>
        <begin position="109"/>
        <end position="130"/>
    </location>
</feature>
<comment type="caution">
    <text evidence="2">The sequence shown here is derived from an EMBL/GenBank/DDBJ whole genome shotgun (WGS) entry which is preliminary data.</text>
</comment>
<evidence type="ECO:0000313" key="3">
    <source>
        <dbReference type="Proteomes" id="UP000615446"/>
    </source>
</evidence>
<accession>A0A8H3QQI7</accession>
<dbReference type="Proteomes" id="UP000615446">
    <property type="component" value="Unassembled WGS sequence"/>
</dbReference>
<dbReference type="EMBL" id="BLAL01000183">
    <property type="protein sequence ID" value="GES89270.1"/>
    <property type="molecule type" value="Genomic_DNA"/>
</dbReference>
<reference evidence="2" key="1">
    <citation type="submission" date="2019-10" db="EMBL/GenBank/DDBJ databases">
        <title>Conservation and host-specific expression of non-tandemly repeated heterogenous ribosome RNA gene in arbuscular mycorrhizal fungi.</title>
        <authorList>
            <person name="Maeda T."/>
            <person name="Kobayashi Y."/>
            <person name="Nakagawa T."/>
            <person name="Ezawa T."/>
            <person name="Yamaguchi K."/>
            <person name="Bino T."/>
            <person name="Nishimoto Y."/>
            <person name="Shigenobu S."/>
            <person name="Kawaguchi M."/>
        </authorList>
    </citation>
    <scope>NUCLEOTIDE SEQUENCE</scope>
    <source>
        <strain evidence="2">HR1</strain>
    </source>
</reference>
<evidence type="ECO:0000256" key="1">
    <source>
        <dbReference type="SAM" id="MobiDB-lite"/>
    </source>
</evidence>
<evidence type="ECO:0000313" key="2">
    <source>
        <dbReference type="EMBL" id="GES89270.1"/>
    </source>
</evidence>
<dbReference type="OrthoDB" id="2384477at2759"/>
<protein>
    <submittedName>
        <fullName evidence="2">Uncharacterized protein</fullName>
    </submittedName>
</protein>
<organism evidence="2 3">
    <name type="scientific">Rhizophagus clarus</name>
    <dbReference type="NCBI Taxonomy" id="94130"/>
    <lineage>
        <taxon>Eukaryota</taxon>
        <taxon>Fungi</taxon>
        <taxon>Fungi incertae sedis</taxon>
        <taxon>Mucoromycota</taxon>
        <taxon>Glomeromycotina</taxon>
        <taxon>Glomeromycetes</taxon>
        <taxon>Glomerales</taxon>
        <taxon>Glomeraceae</taxon>
        <taxon>Rhizophagus</taxon>
    </lineage>
</organism>